<dbReference type="AlphaFoldDB" id="A0A0K9NWT8"/>
<keyword evidence="5" id="KW-0548">Nucleotidyltransferase</keyword>
<dbReference type="OMA" id="TIEICFQ"/>
<accession>A0A0K9NWT8</accession>
<feature type="domain" description="RNA polymerase beta subunit protrusion" evidence="7">
    <location>
        <begin position="14"/>
        <end position="124"/>
    </location>
</feature>
<dbReference type="InterPro" id="IPR015712">
    <property type="entry name" value="DNA-dir_RNA_pol_su2"/>
</dbReference>
<keyword evidence="4" id="KW-0808">Transferase</keyword>
<name>A0A0K9NWT8_ZOSMR</name>
<dbReference type="OrthoDB" id="10248617at2759"/>
<keyword evidence="6" id="KW-0804">Transcription</keyword>
<keyword evidence="3 8" id="KW-0240">DNA-directed RNA polymerase</keyword>
<gene>
    <name evidence="8" type="ORF">ZOSMA_53G00140</name>
</gene>
<evidence type="ECO:0000313" key="9">
    <source>
        <dbReference type="Proteomes" id="UP000036987"/>
    </source>
</evidence>
<evidence type="ECO:0000256" key="5">
    <source>
        <dbReference type="ARBA" id="ARBA00022695"/>
    </source>
</evidence>
<dbReference type="InterPro" id="IPR007644">
    <property type="entry name" value="RNA_pol_bsu_protrusion"/>
</dbReference>
<dbReference type="STRING" id="29655.A0A0K9NWT8"/>
<dbReference type="GO" id="GO:0003677">
    <property type="term" value="F:DNA binding"/>
    <property type="evidence" value="ECO:0007669"/>
    <property type="project" value="InterPro"/>
</dbReference>
<evidence type="ECO:0000313" key="8">
    <source>
        <dbReference type="EMBL" id="KMZ61234.1"/>
    </source>
</evidence>
<dbReference type="GO" id="GO:0000428">
    <property type="term" value="C:DNA-directed RNA polymerase complex"/>
    <property type="evidence" value="ECO:0007669"/>
    <property type="project" value="UniProtKB-KW"/>
</dbReference>
<dbReference type="PANTHER" id="PTHR20856">
    <property type="entry name" value="DNA-DIRECTED RNA POLYMERASE I SUBUNIT 2"/>
    <property type="match status" value="1"/>
</dbReference>
<organism evidence="8 9">
    <name type="scientific">Zostera marina</name>
    <name type="common">Eelgrass</name>
    <dbReference type="NCBI Taxonomy" id="29655"/>
    <lineage>
        <taxon>Eukaryota</taxon>
        <taxon>Viridiplantae</taxon>
        <taxon>Streptophyta</taxon>
        <taxon>Embryophyta</taxon>
        <taxon>Tracheophyta</taxon>
        <taxon>Spermatophyta</taxon>
        <taxon>Magnoliopsida</taxon>
        <taxon>Liliopsida</taxon>
        <taxon>Zosteraceae</taxon>
        <taxon>Zostera</taxon>
    </lineage>
</organism>
<comment type="caution">
    <text evidence="8">The sequence shown here is derived from an EMBL/GenBank/DDBJ whole genome shotgun (WGS) entry which is preliminary data.</text>
</comment>
<evidence type="ECO:0000256" key="6">
    <source>
        <dbReference type="ARBA" id="ARBA00023163"/>
    </source>
</evidence>
<evidence type="ECO:0000256" key="2">
    <source>
        <dbReference type="ARBA" id="ARBA00012418"/>
    </source>
</evidence>
<dbReference type="GO" id="GO:0006351">
    <property type="term" value="P:DNA-templated transcription"/>
    <property type="evidence" value="ECO:0007669"/>
    <property type="project" value="InterPro"/>
</dbReference>
<dbReference type="GO" id="GO:0003899">
    <property type="term" value="F:DNA-directed RNA polymerase activity"/>
    <property type="evidence" value="ECO:0007669"/>
    <property type="project" value="UniProtKB-EC"/>
</dbReference>
<keyword evidence="9" id="KW-1185">Reference proteome</keyword>
<proteinExistence type="inferred from homology"/>
<evidence type="ECO:0000256" key="4">
    <source>
        <dbReference type="ARBA" id="ARBA00022679"/>
    </source>
</evidence>
<dbReference type="SUPFAM" id="SSF64484">
    <property type="entry name" value="beta and beta-prime subunits of DNA dependent RNA-polymerase"/>
    <property type="match status" value="1"/>
</dbReference>
<evidence type="ECO:0000256" key="1">
    <source>
        <dbReference type="ARBA" id="ARBA00006835"/>
    </source>
</evidence>
<comment type="similarity">
    <text evidence="1">Belongs to the RNA polymerase beta chain family.</text>
</comment>
<dbReference type="Gene3D" id="3.90.1100.10">
    <property type="match status" value="1"/>
</dbReference>
<sequence length="130" mass="15299">MGLEKDQYHELRELFRHHIESFDYFIDAGLDTVIKSIRPIEIRDSASGQKIRNILFYCLSFVSMPVRDGKGVKLHDPIYPQECRETKSTYKGKLTIEICFQYNDGMVRREILNFGYLPIMLMDVKIFAEL</sequence>
<evidence type="ECO:0000256" key="3">
    <source>
        <dbReference type="ARBA" id="ARBA00022478"/>
    </source>
</evidence>
<dbReference type="GO" id="GO:0032549">
    <property type="term" value="F:ribonucleoside binding"/>
    <property type="evidence" value="ECO:0007669"/>
    <property type="project" value="InterPro"/>
</dbReference>
<evidence type="ECO:0000259" key="7">
    <source>
        <dbReference type="Pfam" id="PF04563"/>
    </source>
</evidence>
<reference evidence="9" key="1">
    <citation type="journal article" date="2016" name="Nature">
        <title>The genome of the seagrass Zostera marina reveals angiosperm adaptation to the sea.</title>
        <authorList>
            <person name="Olsen J.L."/>
            <person name="Rouze P."/>
            <person name="Verhelst B."/>
            <person name="Lin Y.-C."/>
            <person name="Bayer T."/>
            <person name="Collen J."/>
            <person name="Dattolo E."/>
            <person name="De Paoli E."/>
            <person name="Dittami S."/>
            <person name="Maumus F."/>
            <person name="Michel G."/>
            <person name="Kersting A."/>
            <person name="Lauritano C."/>
            <person name="Lohaus R."/>
            <person name="Toepel M."/>
            <person name="Tonon T."/>
            <person name="Vanneste K."/>
            <person name="Amirebrahimi M."/>
            <person name="Brakel J."/>
            <person name="Bostroem C."/>
            <person name="Chovatia M."/>
            <person name="Grimwood J."/>
            <person name="Jenkins J.W."/>
            <person name="Jueterbock A."/>
            <person name="Mraz A."/>
            <person name="Stam W.T."/>
            <person name="Tice H."/>
            <person name="Bornberg-Bauer E."/>
            <person name="Green P.J."/>
            <person name="Pearson G.A."/>
            <person name="Procaccini G."/>
            <person name="Duarte C.M."/>
            <person name="Schmutz J."/>
            <person name="Reusch T.B.H."/>
            <person name="Van de Peer Y."/>
        </authorList>
    </citation>
    <scope>NUCLEOTIDE SEQUENCE [LARGE SCALE GENOMIC DNA]</scope>
    <source>
        <strain evidence="9">cv. Finnish</strain>
    </source>
</reference>
<dbReference type="EC" id="2.7.7.6" evidence="2"/>
<dbReference type="Proteomes" id="UP000036987">
    <property type="component" value="Unassembled WGS sequence"/>
</dbReference>
<dbReference type="EMBL" id="LFYR01001508">
    <property type="protein sequence ID" value="KMZ61234.1"/>
    <property type="molecule type" value="Genomic_DNA"/>
</dbReference>
<protein>
    <recommendedName>
        <fullName evidence="2">DNA-directed RNA polymerase</fullName>
        <ecNumber evidence="2">2.7.7.6</ecNumber>
    </recommendedName>
</protein>
<dbReference type="Pfam" id="PF04563">
    <property type="entry name" value="RNA_pol_Rpb2_1"/>
    <property type="match status" value="1"/>
</dbReference>